<comment type="caution">
    <text evidence="3">The sequence shown here is derived from an EMBL/GenBank/DDBJ whole genome shotgun (WGS) entry which is preliminary data.</text>
</comment>
<keyword evidence="1" id="KW-0175">Coiled coil</keyword>
<dbReference type="EMBL" id="CAJJDO010000162">
    <property type="protein sequence ID" value="CAD8211230.1"/>
    <property type="molecule type" value="Genomic_DNA"/>
</dbReference>
<dbReference type="OrthoDB" id="306952at2759"/>
<feature type="coiled-coil region" evidence="1">
    <location>
        <begin position="626"/>
        <end position="688"/>
    </location>
</feature>
<feature type="coiled-coil region" evidence="1">
    <location>
        <begin position="216"/>
        <end position="284"/>
    </location>
</feature>
<dbReference type="Proteomes" id="UP000689195">
    <property type="component" value="Unassembled WGS sequence"/>
</dbReference>
<proteinExistence type="predicted"/>
<reference evidence="3" key="1">
    <citation type="submission" date="2021-01" db="EMBL/GenBank/DDBJ databases">
        <authorList>
            <consortium name="Genoscope - CEA"/>
            <person name="William W."/>
        </authorList>
    </citation>
    <scope>NUCLEOTIDE SEQUENCE</scope>
</reference>
<accession>A0A8S1YBW0</accession>
<evidence type="ECO:0000313" key="4">
    <source>
        <dbReference type="Proteomes" id="UP000689195"/>
    </source>
</evidence>
<protein>
    <submittedName>
        <fullName evidence="3">Uncharacterized protein</fullName>
    </submittedName>
</protein>
<evidence type="ECO:0000256" key="2">
    <source>
        <dbReference type="SAM" id="MobiDB-lite"/>
    </source>
</evidence>
<keyword evidence="4" id="KW-1185">Reference proteome</keyword>
<feature type="coiled-coil region" evidence="1">
    <location>
        <begin position="67"/>
        <end position="192"/>
    </location>
</feature>
<feature type="region of interest" description="Disordered" evidence="2">
    <location>
        <begin position="29"/>
        <end position="50"/>
    </location>
</feature>
<dbReference type="AlphaFoldDB" id="A0A8S1YBW0"/>
<evidence type="ECO:0000256" key="1">
    <source>
        <dbReference type="SAM" id="Coils"/>
    </source>
</evidence>
<gene>
    <name evidence="3" type="ORF">PPENT_87.1.T1620106</name>
</gene>
<feature type="coiled-coil region" evidence="1">
    <location>
        <begin position="400"/>
        <end position="596"/>
    </location>
</feature>
<name>A0A8S1YBW0_9CILI</name>
<feature type="coiled-coil region" evidence="1">
    <location>
        <begin position="313"/>
        <end position="347"/>
    </location>
</feature>
<feature type="coiled-coil region" evidence="1">
    <location>
        <begin position="731"/>
        <end position="911"/>
    </location>
</feature>
<organism evidence="3 4">
    <name type="scientific">Paramecium pentaurelia</name>
    <dbReference type="NCBI Taxonomy" id="43138"/>
    <lineage>
        <taxon>Eukaryota</taxon>
        <taxon>Sar</taxon>
        <taxon>Alveolata</taxon>
        <taxon>Ciliophora</taxon>
        <taxon>Intramacronucleata</taxon>
        <taxon>Oligohymenophorea</taxon>
        <taxon>Peniculida</taxon>
        <taxon>Parameciidae</taxon>
        <taxon>Paramecium</taxon>
    </lineage>
</organism>
<evidence type="ECO:0000313" key="3">
    <source>
        <dbReference type="EMBL" id="CAD8211230.1"/>
    </source>
</evidence>
<feature type="compositionally biased region" description="Basic and acidic residues" evidence="2">
    <location>
        <begin position="36"/>
        <end position="48"/>
    </location>
</feature>
<sequence length="975" mass="117847">MNRLSSQPKTTIQTKMTPIEYMLHKNIPIPNQAKHPHSDLEPNLHKSDPIQQSINTNTLSSSHQFELNNLKKLLDEKTKENQYLRQTENQYKILSIQYQDTNQNHQIELKQLLEQLDTYKQRTNQLKIQLEEYIHQINLGNQKYQECYSQKEELQKNLKDQQQQYENLQIYVQNKQKEFIQLQDRINNLENINELTYNSLSNDNQKRSQNDTQIKEINLLNQIKKLENRNSELENKLSSQEIERMHYNQNDNDIKYIKIENEQLKQNQQQMMLQIQQYKNIQNQSKIKEDSNIKDKMRIIVLNTEIERLWSVIEDCEHRNQTQIQQIEHLKQQIDLFEQRNLQFEQEQMRKLQYEQDILLLQQQQDYWTQNQKELQNKYTLLSTELERLNIILREKDIMQSKYQYEIESLSKQLEQKQKEVQKQQNTIIEMEIEINNYQQESMLLNSDNDNLNMRITNMEEDMNAQIIELTQNFKRETQIKEQQLKQLQFQNNEFEKLIQILKQEQNIIDFQKDDENRKLQVIENERIILLQEIKDYQQQLQFNQKENNKLKEDLIKERMKIVIFASEIDRLWQVIEDFTNNLKAYEEQSNLQNEKIHSLTKSIQQYQNVISKQDQDRKQQSIIINQSLESKITLLSSELERVRDLLNEEQVKGYEYEIKQKTYLQEIEELYTQIDIFQQEISNLQKNGLESNDLEMKFQAERMSWETQKYQLNNQIQDNEQRIIMQSQEIKRLNIVAEERINEIESLRLQLRNQQQFNDYDQLKQEYTLLEQQIMEYEQSNLKLKANLLTLEKQNQLLDLQLQGKIKEMDEAYNLLNKQRKQSEQVNKEAENHRKTFTLLQQQNSNLENQIQCFQEQIHKIYSENENLLSQMQYLQNCLLDRDLIVQSKNQELSEKIKEIDQMKIKYEQKINVSTLQSSVVRSSSLTRQIAKSEQENIFSESFSKSKYISTSIISRPPRQAMAKIDTENNNQYQ</sequence>